<feature type="chain" id="PRO_5024397193" evidence="1">
    <location>
        <begin position="27"/>
        <end position="331"/>
    </location>
</feature>
<dbReference type="GO" id="GO:0016787">
    <property type="term" value="F:hydrolase activity"/>
    <property type="evidence" value="ECO:0007669"/>
    <property type="project" value="UniProtKB-KW"/>
</dbReference>
<dbReference type="AlphaFoldDB" id="A0A5N0EKM2"/>
<feature type="signal peptide" evidence="1">
    <location>
        <begin position="1"/>
        <end position="26"/>
    </location>
</feature>
<proteinExistence type="predicted"/>
<dbReference type="Gene3D" id="3.40.50.1820">
    <property type="entry name" value="alpha/beta hydrolase"/>
    <property type="match status" value="1"/>
</dbReference>
<organism evidence="2 3">
    <name type="scientific">Nocardia colli</name>
    <dbReference type="NCBI Taxonomy" id="2545717"/>
    <lineage>
        <taxon>Bacteria</taxon>
        <taxon>Bacillati</taxon>
        <taxon>Actinomycetota</taxon>
        <taxon>Actinomycetes</taxon>
        <taxon>Mycobacteriales</taxon>
        <taxon>Nocardiaceae</taxon>
        <taxon>Nocardia</taxon>
    </lineage>
</organism>
<evidence type="ECO:0000313" key="3">
    <source>
        <dbReference type="Proteomes" id="UP000323876"/>
    </source>
</evidence>
<dbReference type="SUPFAM" id="SSF53474">
    <property type="entry name" value="alpha/beta-Hydrolases"/>
    <property type="match status" value="1"/>
</dbReference>
<accession>A0A5N0EKM2</accession>
<dbReference type="RefSeq" id="WP_191093893.1">
    <property type="nucleotide sequence ID" value="NZ_VXLC01000003.1"/>
</dbReference>
<protein>
    <submittedName>
        <fullName evidence="2">Alpha/beta hydrolase</fullName>
    </submittedName>
</protein>
<sequence>MMNLRHPAVAAIALCLTLAAGPTARAEPATMHETIAIPCAGTALPVPVDWHLPIGTPKGLIWLQHGFARSNTNIAGLGSAFAEAGYLVFAPSLPFIDFAGCTLQNLTGNTGFLGAIATLFATAQEPGSALAQSFSAAAVHAGRPELRLPGQYAFVGHSAGGEAVEYVAHRLHTDHPDGWGGLQGLVLLDPVKSFVGDNADRALTDLDRTALPILTVSGPPSLCNAFGSGTSAVQSLLHRAYVGIRISTGVHTDAEGASVDILGSMLCGTPESVNITTLRTLALGWIGDYFTGSRSADFYPPDAPLADAQTARAAVARVAAAPEAQILSGAS</sequence>
<evidence type="ECO:0000313" key="2">
    <source>
        <dbReference type="EMBL" id="KAA8889436.1"/>
    </source>
</evidence>
<dbReference type="EMBL" id="VXLC01000003">
    <property type="protein sequence ID" value="KAA8889436.1"/>
    <property type="molecule type" value="Genomic_DNA"/>
</dbReference>
<name>A0A5N0EKM2_9NOCA</name>
<comment type="caution">
    <text evidence="2">The sequence shown here is derived from an EMBL/GenBank/DDBJ whole genome shotgun (WGS) entry which is preliminary data.</text>
</comment>
<keyword evidence="3" id="KW-1185">Reference proteome</keyword>
<keyword evidence="2" id="KW-0378">Hydrolase</keyword>
<dbReference type="Proteomes" id="UP000323876">
    <property type="component" value="Unassembled WGS sequence"/>
</dbReference>
<reference evidence="2 3" key="1">
    <citation type="submission" date="2019-09" db="EMBL/GenBank/DDBJ databases">
        <authorList>
            <person name="Wang X."/>
        </authorList>
    </citation>
    <scope>NUCLEOTIDE SEQUENCE [LARGE SCALE GENOMIC DNA]</scope>
    <source>
        <strain evidence="2 3">CICC 11023</strain>
    </source>
</reference>
<evidence type="ECO:0000256" key="1">
    <source>
        <dbReference type="SAM" id="SignalP"/>
    </source>
</evidence>
<keyword evidence="1" id="KW-0732">Signal</keyword>
<gene>
    <name evidence="2" type="ORF">F3087_10955</name>
</gene>
<dbReference type="InterPro" id="IPR029058">
    <property type="entry name" value="AB_hydrolase_fold"/>
</dbReference>